<evidence type="ECO:0000313" key="4">
    <source>
        <dbReference type="Proteomes" id="UP001056336"/>
    </source>
</evidence>
<keyword evidence="4" id="KW-1185">Reference proteome</keyword>
<keyword evidence="1" id="KW-0560">Oxidoreductase</keyword>
<gene>
    <name evidence="3" type="ORF">M6D93_05395</name>
</gene>
<dbReference type="InterPro" id="IPR016171">
    <property type="entry name" value="Vanillyl_alc_oxidase_C-sub2"/>
</dbReference>
<feature type="domain" description="FAD-binding PCMH-type" evidence="2">
    <location>
        <begin position="13"/>
        <end position="177"/>
    </location>
</feature>
<dbReference type="InterPro" id="IPR010031">
    <property type="entry name" value="FAD_lactone_oxidase-like"/>
</dbReference>
<dbReference type="Proteomes" id="UP001056336">
    <property type="component" value="Chromosome"/>
</dbReference>
<dbReference type="InterPro" id="IPR007173">
    <property type="entry name" value="ALO_C"/>
</dbReference>
<dbReference type="Gene3D" id="3.30.43.10">
    <property type="entry name" value="Uridine Diphospho-n-acetylenolpyruvylglucosamine Reductase, domain 2"/>
    <property type="match status" value="1"/>
</dbReference>
<dbReference type="Pfam" id="PF04030">
    <property type="entry name" value="ALO"/>
    <property type="match status" value="1"/>
</dbReference>
<dbReference type="Gene3D" id="3.30.70.2520">
    <property type="match status" value="1"/>
</dbReference>
<dbReference type="Gene3D" id="1.10.45.10">
    <property type="entry name" value="Vanillyl-alcohol Oxidase, Chain A, domain 4"/>
    <property type="match status" value="1"/>
</dbReference>
<dbReference type="InterPro" id="IPR016169">
    <property type="entry name" value="FAD-bd_PCMH_sub2"/>
</dbReference>
<dbReference type="Gene3D" id="3.30.465.10">
    <property type="match status" value="1"/>
</dbReference>
<reference evidence="3" key="1">
    <citation type="journal article" date="2018" name="Int. J. Syst. Evol. Microbiol.">
        <title>Jatrophihabitans telluris sp. nov., isolated from sediment soil of lava forest wetlands and the emended description of the genus Jatrophihabitans.</title>
        <authorList>
            <person name="Lee K.C."/>
            <person name="Suh M.K."/>
            <person name="Eom M.K."/>
            <person name="Kim K.K."/>
            <person name="Kim J.S."/>
            <person name="Kim D.S."/>
            <person name="Ko S.H."/>
            <person name="Shin Y.K."/>
            <person name="Lee J.S."/>
        </authorList>
    </citation>
    <scope>NUCLEOTIDE SEQUENCE</scope>
    <source>
        <strain evidence="3">N237</strain>
    </source>
</reference>
<evidence type="ECO:0000313" key="3">
    <source>
        <dbReference type="EMBL" id="UQX89440.1"/>
    </source>
</evidence>
<accession>A0ABY4R148</accession>
<dbReference type="InterPro" id="IPR036318">
    <property type="entry name" value="FAD-bd_PCMH-like_sf"/>
</dbReference>
<dbReference type="SUPFAM" id="SSF56176">
    <property type="entry name" value="FAD-binding/transporter-associated domain-like"/>
    <property type="match status" value="1"/>
</dbReference>
<dbReference type="PANTHER" id="PTHR43762:SF1">
    <property type="entry name" value="D-ARABINONO-1,4-LACTONE OXIDASE"/>
    <property type="match status" value="1"/>
</dbReference>
<dbReference type="InterPro" id="IPR016166">
    <property type="entry name" value="FAD-bd_PCMH"/>
</dbReference>
<dbReference type="InterPro" id="IPR016167">
    <property type="entry name" value="FAD-bd_PCMH_sub1"/>
</dbReference>
<protein>
    <submittedName>
        <fullName evidence="3">FAD-binding protein</fullName>
    </submittedName>
</protein>
<evidence type="ECO:0000256" key="1">
    <source>
        <dbReference type="ARBA" id="ARBA00023002"/>
    </source>
</evidence>
<dbReference type="PANTHER" id="PTHR43762">
    <property type="entry name" value="L-GULONOLACTONE OXIDASE"/>
    <property type="match status" value="1"/>
</dbReference>
<reference evidence="3" key="2">
    <citation type="submission" date="2022-05" db="EMBL/GenBank/DDBJ databases">
        <authorList>
            <person name="Kim J.-S."/>
            <person name="Lee K."/>
            <person name="Suh M."/>
            <person name="Eom M."/>
            <person name="Kim J.-S."/>
            <person name="Kim D.-S."/>
            <person name="Ko S.-H."/>
            <person name="Shin Y."/>
            <person name="Lee J.-S."/>
        </authorList>
    </citation>
    <scope>NUCLEOTIDE SEQUENCE</scope>
    <source>
        <strain evidence="3">N237</strain>
    </source>
</reference>
<dbReference type="Pfam" id="PF01565">
    <property type="entry name" value="FAD_binding_4"/>
    <property type="match status" value="1"/>
</dbReference>
<name>A0ABY4R148_9ACTN</name>
<dbReference type="EMBL" id="CP097332">
    <property type="protein sequence ID" value="UQX89440.1"/>
    <property type="molecule type" value="Genomic_DNA"/>
</dbReference>
<organism evidence="3 4">
    <name type="scientific">Jatrophihabitans telluris</name>
    <dbReference type="NCBI Taxonomy" id="2038343"/>
    <lineage>
        <taxon>Bacteria</taxon>
        <taxon>Bacillati</taxon>
        <taxon>Actinomycetota</taxon>
        <taxon>Actinomycetes</taxon>
        <taxon>Jatrophihabitantales</taxon>
        <taxon>Jatrophihabitantaceae</taxon>
        <taxon>Jatrophihabitans</taxon>
    </lineage>
</organism>
<dbReference type="PROSITE" id="PS51387">
    <property type="entry name" value="FAD_PCMH"/>
    <property type="match status" value="1"/>
</dbReference>
<dbReference type="Gene3D" id="3.30.70.2530">
    <property type="match status" value="1"/>
</dbReference>
<dbReference type="RefSeq" id="WP_249773336.1">
    <property type="nucleotide sequence ID" value="NZ_CP097332.1"/>
</dbReference>
<sequence length="423" mass="45833">MTDTSLHNWAGNITFSPTELHRPRTVDELQSAVAKARFIRALGTGHSFNTIAAPREESVSLSDLPDELELDSAARTVRVTGGVRFGELARYLDRNGFALRNMGSLPHIAVAGAVSTGTHGSGDGNAVLAASVEAIEYVGPDGSLRRVARGEADFDGSVIALGALGIAYALELSVVERFDVRQFVYEDLPLTGYCDHLDAITGGSYSTSAFTDWSSGRIGALWLKQRITPGVDPAAAPAELFGSRLATVAHHPIPGEQADWATAQLGEVGPWHERLPHFRMDFTPSAGDELQSEYFLDRQHAPAAIRALSGISALIGSRLLIGEIRTIAADQLWISPFLDRQTVALHFTWMPGLAQVEPITRAIETALAPLGARPHWGKVFTLDPRDFRTAYPRLGDFSELVQRVDPQATFGNEFIDRYVHGSA</sequence>
<proteinExistence type="predicted"/>
<evidence type="ECO:0000259" key="2">
    <source>
        <dbReference type="PROSITE" id="PS51387"/>
    </source>
</evidence>
<dbReference type="InterPro" id="IPR006094">
    <property type="entry name" value="Oxid_FAD_bind_N"/>
</dbReference>